<dbReference type="GO" id="GO:0003924">
    <property type="term" value="F:GTPase activity"/>
    <property type="evidence" value="ECO:0007669"/>
    <property type="project" value="InterPro"/>
</dbReference>
<evidence type="ECO:0000313" key="11">
    <source>
        <dbReference type="EMBL" id="ABA27410.1"/>
    </source>
</evidence>
<keyword evidence="3 11" id="KW-0396">Initiation factor</keyword>
<accession>Q3LVV5</accession>
<evidence type="ECO:0000256" key="5">
    <source>
        <dbReference type="ARBA" id="ARBA00022801"/>
    </source>
</evidence>
<dbReference type="InterPro" id="IPR009000">
    <property type="entry name" value="Transl_B-barrel_sf"/>
</dbReference>
<dbReference type="Gene3D" id="2.40.30.10">
    <property type="entry name" value="Translation factors"/>
    <property type="match status" value="2"/>
</dbReference>
<dbReference type="PRINTS" id="PR00315">
    <property type="entry name" value="ELONGATNFCT"/>
</dbReference>
<dbReference type="GO" id="GO:0000049">
    <property type="term" value="F:tRNA binding"/>
    <property type="evidence" value="ECO:0007669"/>
    <property type="project" value="InterPro"/>
</dbReference>
<evidence type="ECO:0000256" key="4">
    <source>
        <dbReference type="ARBA" id="ARBA00022741"/>
    </source>
</evidence>
<sequence>MFGIIISAKVLNINEKNFILKKINNPSVSLGTLGNVSHGKTTFIKNLNPIYSYQNKSEIDNKITIKLGYSNSKITKKKVLGFNNSLLKYEIHRDRSINDESVVFDFSIVDCPGHEILASTLLTGVSIIDGSLLFISQEEWFPQSQSIEHLVALKNKNLMHIVIVLSKIDLLKINFFFYRYLFIKSFIEEVIYFKCIFIPFTEKVKTKRHFIFNNIINCFGNISRVLQFPPFFTVIRTFALISKTKNNNLITRGIFGGSLIRGYLKKNQLIEIRPGTLKHKNTYPFLNKIIGIKDFNLDIPEILPRGLIAIETNISSSATNNDLLVGSVVGEIGTLPPVYRALKIRFNIIKKNIKYNIRQTKKLMKTNAIEIGELVLLNINSATTLGVVMNINFSSVSIYLNTPVCSFALAKVTVSKFIEQKWRIIIWGSLEGGLKITPF</sequence>
<geneLocation type="nucleomorph" evidence="11"/>
<feature type="domain" description="Initiation factor eIF2 gamma C-terminal" evidence="10">
    <location>
        <begin position="342"/>
        <end position="429"/>
    </location>
</feature>
<dbReference type="EC" id="3.6.5.3" evidence="2"/>
<evidence type="ECO:0000256" key="8">
    <source>
        <dbReference type="ARBA" id="ARBA00048107"/>
    </source>
</evidence>
<protein>
    <recommendedName>
        <fullName evidence="2">protein-synthesizing GTPase</fullName>
        <ecNumber evidence="2">3.6.5.3</ecNumber>
    </recommendedName>
</protein>
<dbReference type="AlphaFoldDB" id="Q3LVV5"/>
<keyword evidence="5" id="KW-0378">Hydrolase</keyword>
<dbReference type="RefSeq" id="XP_001713022.1">
    <property type="nucleotide sequence ID" value="XM_001712970.1"/>
</dbReference>
<dbReference type="GO" id="GO:0005525">
    <property type="term" value="F:GTP binding"/>
    <property type="evidence" value="ECO:0007669"/>
    <property type="project" value="UniProtKB-KW"/>
</dbReference>
<evidence type="ECO:0000256" key="3">
    <source>
        <dbReference type="ARBA" id="ARBA00022540"/>
    </source>
</evidence>
<dbReference type="InterPro" id="IPR015256">
    <property type="entry name" value="eIF2g_C"/>
</dbReference>
<dbReference type="Proteomes" id="UP000243425">
    <property type="component" value="Nucleomorph 3"/>
</dbReference>
<keyword evidence="6" id="KW-0648">Protein biosynthesis</keyword>
<dbReference type="PANTHER" id="PTHR42854">
    <property type="entry name" value="EUKARYOTIC TRANSLATION INITIATION FACTOR 2 SUBUNIT 3 FAMILY MEMBER"/>
    <property type="match status" value="1"/>
</dbReference>
<keyword evidence="11" id="KW-0542">Nucleomorph</keyword>
<dbReference type="CDD" id="cd03688">
    <property type="entry name" value="eIF2_gamma_II"/>
    <property type="match status" value="1"/>
</dbReference>
<dbReference type="CDD" id="cd01888">
    <property type="entry name" value="eIF2_gamma"/>
    <property type="match status" value="1"/>
</dbReference>
<dbReference type="GO" id="GO:0003743">
    <property type="term" value="F:translation initiation factor activity"/>
    <property type="evidence" value="ECO:0007669"/>
    <property type="project" value="UniProtKB-KW"/>
</dbReference>
<dbReference type="InterPro" id="IPR000795">
    <property type="entry name" value="T_Tr_GTP-bd_dom"/>
</dbReference>
<dbReference type="SUPFAM" id="SSF50465">
    <property type="entry name" value="EF-Tu/eEF-1alpha/eIF2-gamma C-terminal domain"/>
    <property type="match status" value="1"/>
</dbReference>
<comment type="similarity">
    <text evidence="1">Belongs to the TRAFAC class translation factor GTPase superfamily. Classic translation factor GTPase family. EF-Tu/EF-1A subfamily.</text>
</comment>
<feature type="domain" description="Tr-type G" evidence="9">
    <location>
        <begin position="27"/>
        <end position="174"/>
    </location>
</feature>
<dbReference type="Gene3D" id="3.40.50.300">
    <property type="entry name" value="P-loop containing nucleotide triphosphate hydrolases"/>
    <property type="match status" value="1"/>
</dbReference>
<dbReference type="InterPro" id="IPR050543">
    <property type="entry name" value="eIF2G"/>
</dbReference>
<dbReference type="Pfam" id="PF09173">
    <property type="entry name" value="eIF2_C"/>
    <property type="match status" value="1"/>
</dbReference>
<evidence type="ECO:0000256" key="1">
    <source>
        <dbReference type="ARBA" id="ARBA00007249"/>
    </source>
</evidence>
<dbReference type="InterPro" id="IPR044128">
    <property type="entry name" value="eIF2g_GTP-bd"/>
</dbReference>
<dbReference type="InterPro" id="IPR009001">
    <property type="entry name" value="Transl_elong_EF1A/Init_IF2_C"/>
</dbReference>
<dbReference type="SUPFAM" id="SSF52540">
    <property type="entry name" value="P-loop containing nucleoside triphosphate hydrolases"/>
    <property type="match status" value="1"/>
</dbReference>
<evidence type="ECO:0000259" key="9">
    <source>
        <dbReference type="Pfam" id="PF00009"/>
    </source>
</evidence>
<evidence type="ECO:0000256" key="7">
    <source>
        <dbReference type="ARBA" id="ARBA00023134"/>
    </source>
</evidence>
<gene>
    <name evidence="11" type="primary">eif2G</name>
</gene>
<dbReference type="GeneID" id="5788488"/>
<dbReference type="InterPro" id="IPR027417">
    <property type="entry name" value="P-loop_NTPase"/>
</dbReference>
<dbReference type="GO" id="GO:0005829">
    <property type="term" value="C:cytosol"/>
    <property type="evidence" value="ECO:0007669"/>
    <property type="project" value="TreeGrafter"/>
</dbReference>
<dbReference type="InterPro" id="IPR044127">
    <property type="entry name" value="eIF2g_dom_2"/>
</dbReference>
<evidence type="ECO:0000256" key="6">
    <source>
        <dbReference type="ARBA" id="ARBA00022917"/>
    </source>
</evidence>
<keyword evidence="7" id="KW-0342">GTP-binding</keyword>
<dbReference type="Pfam" id="PF00009">
    <property type="entry name" value="GTP_EFTU"/>
    <property type="match status" value="1"/>
</dbReference>
<evidence type="ECO:0000313" key="12">
    <source>
        <dbReference type="Proteomes" id="UP000243425"/>
    </source>
</evidence>
<reference evidence="11 12" key="1">
    <citation type="journal article" date="2006" name="Proc. Natl. Acad. Sci. U.S.A.">
        <title>Complete nucleotide sequence of the chlorarachniophyte nucleomorph: nature's smallest nucleus.</title>
        <authorList>
            <person name="Gilson P.R."/>
            <person name="Su V."/>
            <person name="Slamovits C.H."/>
            <person name="Reith M.E."/>
            <person name="Keeling P.J."/>
            <person name="McFadden G.I."/>
        </authorList>
    </citation>
    <scope>NUCLEOTIDE SEQUENCE [LARGE SCALE GENOMIC DNA]</scope>
    <source>
        <strain evidence="12">CCMP621</strain>
    </source>
</reference>
<dbReference type="GO" id="GO:0001731">
    <property type="term" value="P:formation of translation preinitiation complex"/>
    <property type="evidence" value="ECO:0007669"/>
    <property type="project" value="TreeGrafter"/>
</dbReference>
<dbReference type="PANTHER" id="PTHR42854:SF3">
    <property type="entry name" value="EUKARYOTIC TRANSLATION INITIATION FACTOR 2 SUBUNIT 3-RELATED"/>
    <property type="match status" value="1"/>
</dbReference>
<evidence type="ECO:0000256" key="2">
    <source>
        <dbReference type="ARBA" id="ARBA00011986"/>
    </source>
</evidence>
<dbReference type="SUPFAM" id="SSF50447">
    <property type="entry name" value="Translation proteins"/>
    <property type="match status" value="1"/>
</dbReference>
<organism evidence="11 12">
    <name type="scientific">Bigelowiella natans</name>
    <name type="common">Pedinomonas minutissima</name>
    <name type="synonym">Chlorarachnion sp. (strain CCMP621)</name>
    <dbReference type="NCBI Taxonomy" id="227086"/>
    <lineage>
        <taxon>Eukaryota</taxon>
        <taxon>Sar</taxon>
        <taxon>Rhizaria</taxon>
        <taxon>Cercozoa</taxon>
        <taxon>Chlorarachniophyceae</taxon>
        <taxon>Bigelowiella</taxon>
    </lineage>
</organism>
<dbReference type="EMBL" id="DQ158858">
    <property type="protein sequence ID" value="ABA27410.1"/>
    <property type="molecule type" value="Genomic_DNA"/>
</dbReference>
<proteinExistence type="inferred from homology"/>
<comment type="catalytic activity">
    <reaction evidence="8">
        <text>GTP + H2O = GDP + phosphate + H(+)</text>
        <dbReference type="Rhea" id="RHEA:19669"/>
        <dbReference type="ChEBI" id="CHEBI:15377"/>
        <dbReference type="ChEBI" id="CHEBI:15378"/>
        <dbReference type="ChEBI" id="CHEBI:37565"/>
        <dbReference type="ChEBI" id="CHEBI:43474"/>
        <dbReference type="ChEBI" id="CHEBI:58189"/>
        <dbReference type="EC" id="3.6.5.3"/>
    </reaction>
</comment>
<dbReference type="CDD" id="cd15490">
    <property type="entry name" value="eIF2_gamma_III"/>
    <property type="match status" value="1"/>
</dbReference>
<evidence type="ECO:0000259" key="10">
    <source>
        <dbReference type="Pfam" id="PF09173"/>
    </source>
</evidence>
<keyword evidence="4" id="KW-0547">Nucleotide-binding</keyword>
<name>Q3LVV5_BIGNA</name>